<name>A0A444GM06_9FLAO</name>
<accession>A0A444GM06</accession>
<feature type="signal peptide" evidence="2">
    <location>
        <begin position="1"/>
        <end position="22"/>
    </location>
</feature>
<dbReference type="OrthoDB" id="1274898at2"/>
<evidence type="ECO:0000256" key="2">
    <source>
        <dbReference type="SAM" id="SignalP"/>
    </source>
</evidence>
<evidence type="ECO:0000313" key="6">
    <source>
        <dbReference type="Proteomes" id="UP000287527"/>
    </source>
</evidence>
<dbReference type="Proteomes" id="UP000287527">
    <property type="component" value="Unassembled WGS sequence"/>
</dbReference>
<feature type="chain" id="PRO_5019378450" evidence="2">
    <location>
        <begin position="23"/>
        <end position="1248"/>
    </location>
</feature>
<gene>
    <name evidence="5" type="ORF">EPI11_16785</name>
</gene>
<evidence type="ECO:0000259" key="3">
    <source>
        <dbReference type="Pfam" id="PF18962"/>
    </source>
</evidence>
<dbReference type="InterPro" id="IPR044023">
    <property type="entry name" value="Ig_7"/>
</dbReference>
<protein>
    <submittedName>
        <fullName evidence="5">T9SS type A sorting domain-containing protein</fullName>
    </submittedName>
</protein>
<keyword evidence="1 2" id="KW-0732">Signal</keyword>
<dbReference type="NCBIfam" id="TIGR04183">
    <property type="entry name" value="Por_Secre_tail"/>
    <property type="match status" value="1"/>
</dbReference>
<organism evidence="5 6">
    <name type="scientific">Flavobacterium cerinum</name>
    <dbReference type="NCBI Taxonomy" id="2502784"/>
    <lineage>
        <taxon>Bacteria</taxon>
        <taxon>Pseudomonadati</taxon>
        <taxon>Bacteroidota</taxon>
        <taxon>Flavobacteriia</taxon>
        <taxon>Flavobacteriales</taxon>
        <taxon>Flavobacteriaceae</taxon>
        <taxon>Flavobacterium</taxon>
    </lineage>
</organism>
<feature type="domain" description="Ig-like" evidence="4">
    <location>
        <begin position="483"/>
        <end position="556"/>
    </location>
</feature>
<dbReference type="AlphaFoldDB" id="A0A444GM06"/>
<reference evidence="5 6" key="1">
    <citation type="submission" date="2019-01" db="EMBL/GenBank/DDBJ databases">
        <title>Flavobacterium sp. nov.,isolated from freshwater.</title>
        <authorList>
            <person name="Zhang R."/>
            <person name="Du Z.-J."/>
        </authorList>
    </citation>
    <scope>NUCLEOTIDE SEQUENCE [LARGE SCALE GENOMIC DNA]</scope>
    <source>
        <strain evidence="5 6">1E403</strain>
    </source>
</reference>
<dbReference type="InterPro" id="IPR026444">
    <property type="entry name" value="Secre_tail"/>
</dbReference>
<dbReference type="Pfam" id="PF19081">
    <property type="entry name" value="Ig_7"/>
    <property type="match status" value="6"/>
</dbReference>
<proteinExistence type="predicted"/>
<feature type="domain" description="Ig-like" evidence="4">
    <location>
        <begin position="939"/>
        <end position="1010"/>
    </location>
</feature>
<feature type="domain" description="Ig-like" evidence="4">
    <location>
        <begin position="564"/>
        <end position="634"/>
    </location>
</feature>
<feature type="domain" description="Ig-like" evidence="4">
    <location>
        <begin position="864"/>
        <end position="933"/>
    </location>
</feature>
<evidence type="ECO:0000259" key="4">
    <source>
        <dbReference type="Pfam" id="PF19081"/>
    </source>
</evidence>
<feature type="domain" description="Ig-like" evidence="4">
    <location>
        <begin position="711"/>
        <end position="784"/>
    </location>
</feature>
<dbReference type="RefSeq" id="WP_128391148.1">
    <property type="nucleotide sequence ID" value="NZ_SBII01000014.1"/>
</dbReference>
<dbReference type="EMBL" id="SBII01000014">
    <property type="protein sequence ID" value="RWW92060.1"/>
    <property type="molecule type" value="Genomic_DNA"/>
</dbReference>
<keyword evidence="6" id="KW-1185">Reference proteome</keyword>
<comment type="caution">
    <text evidence="5">The sequence shown here is derived from an EMBL/GenBank/DDBJ whole genome shotgun (WGS) entry which is preliminary data.</text>
</comment>
<sequence length="1248" mass="128430">MIKKLLNLLCIIMVLPFCAVNAQNYQAFTITSGYNADVIANGIGPSALSTTMAVDNADFNFMANNFQLTGSSTAPAYALPSTGLITSLVTPGLNYQLGPLTGPNSLRIDTTTSGTLAFSSPVSATKVFVLITSGSGISTIDAVVNFSDATSQPLIAATVPDWFSGTALPTAASGFGRVSRLTDILENPSGNPRLYQLTIDILPANQTKPITSIQFTKTSTAEGVVNVFAVSANVLGTCPSPSSITVDQSSLVTTTINWTVPVIVPAGGYDYYLSILATAPVAATTPTGNVAVPTVALNSLILGTPYYFWVRSNCSPTDKGPWQLKTFTPGQVSYVYAGGEISSMFQDEDIEPVTETSVTPCPGSLTVNVPAGYKIASVGTAYTMTTGSGAYQSEQRSLLRCITTNTSEAAIITGPPAFGGTATYNRTGLNIANNATGAVQFELRAWRVWGDFEEDQCGVIYNKVDAGSWTITVTLESIICVPPAAPTAAATQSLCATATVANLTATGTTGAVMQWYTAPTGGTALAVTTPLAAGNYYGAQKIGNCESLTRTPVAVTLLAATPLPVAAPQAFCSGANVTSLLATGVTGGTFKWYTALTGGTELAGTTPLVTGNYFVSQTVTGCESLRTSVVVTITTTALPVAVAQGHCFGATVANLVATAATGGTLKWYAVSTGGTELTPTTALASGNYYVSQTITACESVRVLVVVTITTPTLPTANTQTHCSGATVANLTATGTTGATFKWYTALTGGTELVATTPLIAGNYFVSQTVNGCESLRVSVAVTVTITALPTATAQTHCSGATVANLTVTGTTGATFKWYAALTGGTALPATTPLTAGTYFVSQTVSGCESLRLPVIVTVNATALPTVNTQIYCAGATVANLVATGETGAAFKWYTALTGGTELAGTTPLVTGNYFVSQTVNGCESARKIAVVTIAASVNAPAAVNQAVCSGSSVGSLAVTGETGATFNWYSAPAGGTALTVGTSVVDGTYYVSQTIGTCESIRIPVIVTITVVTDVIVLEEYSYCGDATIADITIDGVMTGATVKWYSGGDELLTPDTVLVSGTYFVTQSIGLCESAMTEVVVVVNPIPNSPEGETQQDFEEGETIAALDIETITGAVVSWYILDEDVYVSVPVGTVLEDGVTYYVKQVVGTCESEMLAVTANAVLGRSSFDVKSLMVYPNPAVDVLTVSGKTDLSEIVVSNLLGQEVIRQKVNGNSTQINISGLSQASYILQVYTAEGASASIKIVKQ</sequence>
<evidence type="ECO:0000313" key="5">
    <source>
        <dbReference type="EMBL" id="RWW92060.1"/>
    </source>
</evidence>
<dbReference type="Pfam" id="PF18962">
    <property type="entry name" value="Por_Secre_tail"/>
    <property type="match status" value="1"/>
</dbReference>
<evidence type="ECO:0000256" key="1">
    <source>
        <dbReference type="ARBA" id="ARBA00022729"/>
    </source>
</evidence>
<feature type="domain" description="Ig-like" evidence="4">
    <location>
        <begin position="789"/>
        <end position="859"/>
    </location>
</feature>
<feature type="domain" description="Secretion system C-terminal sorting" evidence="3">
    <location>
        <begin position="1177"/>
        <end position="1241"/>
    </location>
</feature>